<reference evidence="1" key="1">
    <citation type="journal article" date="2020" name="New Phytol.">
        <title>Comparative genomics reveals dynamic genome evolution in host specialist ectomycorrhizal fungi.</title>
        <authorList>
            <person name="Lofgren L.A."/>
            <person name="Nguyen N.H."/>
            <person name="Vilgalys R."/>
            <person name="Ruytinx J."/>
            <person name="Liao H.L."/>
            <person name="Branco S."/>
            <person name="Kuo A."/>
            <person name="LaButti K."/>
            <person name="Lipzen A."/>
            <person name="Andreopoulos W."/>
            <person name="Pangilinan J."/>
            <person name="Riley R."/>
            <person name="Hundley H."/>
            <person name="Na H."/>
            <person name="Barry K."/>
            <person name="Grigoriev I.V."/>
            <person name="Stajich J.E."/>
            <person name="Kennedy P.G."/>
        </authorList>
    </citation>
    <scope>NUCLEOTIDE SEQUENCE</scope>
    <source>
        <strain evidence="1">FC203</strain>
    </source>
</reference>
<gene>
    <name evidence="1" type="ORF">F5891DRAFT_979166</name>
</gene>
<dbReference type="EMBL" id="JABBWK010000019">
    <property type="protein sequence ID" value="KAG1902059.1"/>
    <property type="molecule type" value="Genomic_DNA"/>
</dbReference>
<proteinExistence type="predicted"/>
<evidence type="ECO:0000313" key="2">
    <source>
        <dbReference type="Proteomes" id="UP001195769"/>
    </source>
</evidence>
<evidence type="ECO:0008006" key="3">
    <source>
        <dbReference type="Google" id="ProtNLM"/>
    </source>
</evidence>
<dbReference type="AlphaFoldDB" id="A0AAD4EBR6"/>
<name>A0AAD4EBR6_9AGAM</name>
<comment type="caution">
    <text evidence="1">The sequence shown here is derived from an EMBL/GenBank/DDBJ whole genome shotgun (WGS) entry which is preliminary data.</text>
</comment>
<accession>A0AAD4EBR6</accession>
<keyword evidence="2" id="KW-1185">Reference proteome</keyword>
<dbReference type="GeneID" id="64671144"/>
<evidence type="ECO:0000313" key="1">
    <source>
        <dbReference type="EMBL" id="KAG1902059.1"/>
    </source>
</evidence>
<dbReference type="Proteomes" id="UP001195769">
    <property type="component" value="Unassembled WGS sequence"/>
</dbReference>
<organism evidence="1 2">
    <name type="scientific">Suillus fuscotomentosus</name>
    <dbReference type="NCBI Taxonomy" id="1912939"/>
    <lineage>
        <taxon>Eukaryota</taxon>
        <taxon>Fungi</taxon>
        <taxon>Dikarya</taxon>
        <taxon>Basidiomycota</taxon>
        <taxon>Agaricomycotina</taxon>
        <taxon>Agaricomycetes</taxon>
        <taxon>Agaricomycetidae</taxon>
        <taxon>Boletales</taxon>
        <taxon>Suillineae</taxon>
        <taxon>Suillaceae</taxon>
        <taxon>Suillus</taxon>
    </lineage>
</organism>
<protein>
    <recommendedName>
        <fullName evidence="3">F-box domain-containing protein</fullName>
    </recommendedName>
</protein>
<sequence length="109" mass="12052">MYSYPAEYAEYYSKDALSPGGPRLCDTLFNDVSQVTSLAHEDAQGSESLPVEVQDTKPVTSRVRKGGLSLLPIISLDVLFDLKHYLSQQIVGFLEPLDLLDLARTSKAF</sequence>
<dbReference type="RefSeq" id="XP_041227634.1">
    <property type="nucleotide sequence ID" value="XM_041376846.1"/>
</dbReference>